<dbReference type="PROSITE" id="PS00674">
    <property type="entry name" value="AAA"/>
    <property type="match status" value="1"/>
</dbReference>
<dbReference type="SUPFAM" id="SSF52540">
    <property type="entry name" value="P-loop containing nucleoside triphosphate hydrolases"/>
    <property type="match status" value="1"/>
</dbReference>
<evidence type="ECO:0000313" key="7">
    <source>
        <dbReference type="EMBL" id="KAF5188828.1"/>
    </source>
</evidence>
<name>A0A7J6VW49_THATH</name>
<dbReference type="Pfam" id="PF25568">
    <property type="entry name" value="AAA_lid_At3g28540"/>
    <property type="match status" value="1"/>
</dbReference>
<dbReference type="InterPro" id="IPR003959">
    <property type="entry name" value="ATPase_AAA_core"/>
</dbReference>
<comment type="caution">
    <text evidence="7">The sequence shown here is derived from an EMBL/GenBank/DDBJ whole genome shotgun (WGS) entry which is preliminary data.</text>
</comment>
<dbReference type="InterPro" id="IPR003960">
    <property type="entry name" value="ATPase_AAA_CS"/>
</dbReference>
<keyword evidence="8" id="KW-1185">Reference proteome</keyword>
<dbReference type="Proteomes" id="UP000554482">
    <property type="component" value="Unassembled WGS sequence"/>
</dbReference>
<evidence type="ECO:0000256" key="4">
    <source>
        <dbReference type="ARBA" id="ARBA00049360"/>
    </source>
</evidence>
<keyword evidence="5" id="KW-0067">ATP-binding</keyword>
<dbReference type="EMBL" id="JABWDY010026270">
    <property type="protein sequence ID" value="KAF5188828.1"/>
    <property type="molecule type" value="Genomic_DNA"/>
</dbReference>
<dbReference type="InterPro" id="IPR058017">
    <property type="entry name" value="At3g28540-like_C"/>
</dbReference>
<keyword evidence="3" id="KW-0460">Magnesium</keyword>
<comment type="catalytic activity">
    <reaction evidence="4">
        <text>ATP + H2O = ADP + phosphate + H(+)</text>
        <dbReference type="Rhea" id="RHEA:13065"/>
        <dbReference type="ChEBI" id="CHEBI:15377"/>
        <dbReference type="ChEBI" id="CHEBI:15378"/>
        <dbReference type="ChEBI" id="CHEBI:30616"/>
        <dbReference type="ChEBI" id="CHEBI:43474"/>
        <dbReference type="ChEBI" id="CHEBI:456216"/>
    </reaction>
</comment>
<evidence type="ECO:0000256" key="1">
    <source>
        <dbReference type="ARBA" id="ARBA00001946"/>
    </source>
</evidence>
<dbReference type="AlphaFoldDB" id="A0A7J6VW49"/>
<evidence type="ECO:0000256" key="3">
    <source>
        <dbReference type="ARBA" id="ARBA00022842"/>
    </source>
</evidence>
<keyword evidence="5" id="KW-0547">Nucleotide-binding</keyword>
<evidence type="ECO:0000259" key="6">
    <source>
        <dbReference type="SMART" id="SM00382"/>
    </source>
</evidence>
<accession>A0A7J6VW49</accession>
<comment type="similarity">
    <text evidence="2">Belongs to the AAA ATPase family. BCS1 subfamily.</text>
</comment>
<dbReference type="SMART" id="SM00382">
    <property type="entry name" value="AAA"/>
    <property type="match status" value="1"/>
</dbReference>
<dbReference type="InterPro" id="IPR027417">
    <property type="entry name" value="P-loop_NTPase"/>
</dbReference>
<dbReference type="CDD" id="cd19510">
    <property type="entry name" value="RecA-like_BCS1"/>
    <property type="match status" value="1"/>
</dbReference>
<evidence type="ECO:0000256" key="5">
    <source>
        <dbReference type="RuleBase" id="RU003651"/>
    </source>
</evidence>
<sequence length="455" mass="52688">MPSTSTLFSTYASITTSVALLRSIANQLIPHQLQNLLSSKLEYLLFLPKSSELTLIIEGSDAYSKNELYEACQIYLGTIISPSVERLRVKKVPKENKLVLSIDSGQEIVDDFEDIEVKWKLIAQKKDEHMNTSVEQHFQLRFNKKERERVLNSYLTYVLNTAKIIKQQNKVAKLHTVDRGRGFWKEIILQHPATFDTLAMDHKLKREIVEDLDRFVKRREFYKRVGKAWKRGYLLYGPPGTGKSTLVAAMANYLKFDIYDFELSNVTSNDELRRYLLATANRSILVIEDIDCSIDLQNRDKDQDFKDFGNKLTLSGLLNFIDGLWSSCGDERIIIFTTNHKDSLDQALLRPGRMDMHIHLSYCTTQGFNILALNYLGLHKNNNNNERYLEIENSIDKYQVTPAEVAEELMKSEDVDIALEGLLNFLKRKKMESDEQQVQVEIKDECIKPKRQKSW</sequence>
<dbReference type="Pfam" id="PF14363">
    <property type="entry name" value="AAA_assoc"/>
    <property type="match status" value="1"/>
</dbReference>
<protein>
    <submittedName>
        <fullName evidence="7">Aaa-atpase</fullName>
    </submittedName>
</protein>
<evidence type="ECO:0000313" key="8">
    <source>
        <dbReference type="Proteomes" id="UP000554482"/>
    </source>
</evidence>
<dbReference type="PANTHER" id="PTHR23070">
    <property type="entry name" value="BCS1 AAA-TYPE ATPASE"/>
    <property type="match status" value="1"/>
</dbReference>
<evidence type="ECO:0000256" key="2">
    <source>
        <dbReference type="ARBA" id="ARBA00007448"/>
    </source>
</evidence>
<dbReference type="InterPro" id="IPR050747">
    <property type="entry name" value="Mitochondrial_chaperone_BCS1"/>
</dbReference>
<proteinExistence type="inferred from homology"/>
<feature type="domain" description="AAA+ ATPase" evidence="6">
    <location>
        <begin position="229"/>
        <end position="364"/>
    </location>
</feature>
<comment type="cofactor">
    <cofactor evidence="1">
        <name>Mg(2+)</name>
        <dbReference type="ChEBI" id="CHEBI:18420"/>
    </cofactor>
</comment>
<reference evidence="7 8" key="1">
    <citation type="submission" date="2020-06" db="EMBL/GenBank/DDBJ databases">
        <title>Transcriptomic and genomic resources for Thalictrum thalictroides and T. hernandezii: Facilitating candidate gene discovery in an emerging model plant lineage.</title>
        <authorList>
            <person name="Arias T."/>
            <person name="Riano-Pachon D.M."/>
            <person name="Di Stilio V.S."/>
        </authorList>
    </citation>
    <scope>NUCLEOTIDE SEQUENCE [LARGE SCALE GENOMIC DNA]</scope>
    <source>
        <strain evidence="8">cv. WT478/WT964</strain>
        <tissue evidence="7">Leaves</tissue>
    </source>
</reference>
<dbReference type="Gene3D" id="3.40.50.300">
    <property type="entry name" value="P-loop containing nucleotide triphosphate hydrolases"/>
    <property type="match status" value="1"/>
</dbReference>
<dbReference type="OrthoDB" id="10251412at2759"/>
<dbReference type="GO" id="GO:0006950">
    <property type="term" value="P:response to stress"/>
    <property type="evidence" value="ECO:0007669"/>
    <property type="project" value="UniProtKB-ARBA"/>
</dbReference>
<dbReference type="GO" id="GO:0016887">
    <property type="term" value="F:ATP hydrolysis activity"/>
    <property type="evidence" value="ECO:0007669"/>
    <property type="project" value="InterPro"/>
</dbReference>
<dbReference type="InterPro" id="IPR003593">
    <property type="entry name" value="AAA+_ATPase"/>
</dbReference>
<dbReference type="GO" id="GO:0005524">
    <property type="term" value="F:ATP binding"/>
    <property type="evidence" value="ECO:0007669"/>
    <property type="project" value="UniProtKB-KW"/>
</dbReference>
<dbReference type="Gene3D" id="6.10.280.40">
    <property type="match status" value="1"/>
</dbReference>
<organism evidence="7 8">
    <name type="scientific">Thalictrum thalictroides</name>
    <name type="common">Rue-anemone</name>
    <name type="synonym">Anemone thalictroides</name>
    <dbReference type="NCBI Taxonomy" id="46969"/>
    <lineage>
        <taxon>Eukaryota</taxon>
        <taxon>Viridiplantae</taxon>
        <taxon>Streptophyta</taxon>
        <taxon>Embryophyta</taxon>
        <taxon>Tracheophyta</taxon>
        <taxon>Spermatophyta</taxon>
        <taxon>Magnoliopsida</taxon>
        <taxon>Ranunculales</taxon>
        <taxon>Ranunculaceae</taxon>
        <taxon>Thalictroideae</taxon>
        <taxon>Thalictrum</taxon>
    </lineage>
</organism>
<gene>
    <name evidence="7" type="ORF">FRX31_021583</name>
</gene>
<dbReference type="Pfam" id="PF00004">
    <property type="entry name" value="AAA"/>
    <property type="match status" value="1"/>
</dbReference>
<dbReference type="InterPro" id="IPR025753">
    <property type="entry name" value="AAA_N_dom"/>
</dbReference>